<feature type="domain" description="Tail specific protease" evidence="1">
    <location>
        <begin position="205"/>
        <end position="431"/>
    </location>
</feature>
<dbReference type="Pfam" id="PF03572">
    <property type="entry name" value="Peptidase_S41"/>
    <property type="match status" value="1"/>
</dbReference>
<sequence length="458" mass="52633">MRYKLLLSIFLFGNFVWSQMPSELTNAEKVYGLSRFWQEVNYNFVYLDKVDREAWDDYYIQLIDEVQQTPNDYEYYRLLEKFSAKLKDGHTDIYMPEAVRNQLTETDFGDYRIYLTNIDGKAIVSAVNESKSEELPVGSEILKVDGIEASKYIDQNVKPYISTSAEHILRDFGVSRMLKGAIGTSVEIEYRTPKDQIRNLVLTRSKAVEEKMKPERGSRELLEFKWLNKTTAYLALNSFGDEAIIKMFEEKLPEIAKAKSIVIDLRNNGGGNTNIGVDILKYFVKDTVLYGSQSSTRKHLATYKAWGRWTQEKDTIGNPGARDTYLAAKDLLIHDFDNEPWKIERPEQIYVIPTVILFGHNTASAAEDFLIFVENQEHMITIGEPSYGSTGQPYVFELPKGAAARVCTKKDTYPDGREFVGYGIQPDILVRKKLEDFINDKDPVLMEALKYFSDNRSL</sequence>
<protein>
    <submittedName>
        <fullName evidence="2">S41 family peptidase</fullName>
    </submittedName>
</protein>
<dbReference type="GO" id="GO:0008236">
    <property type="term" value="F:serine-type peptidase activity"/>
    <property type="evidence" value="ECO:0007669"/>
    <property type="project" value="InterPro"/>
</dbReference>
<accession>A0A9X1UV30</accession>
<evidence type="ECO:0000259" key="1">
    <source>
        <dbReference type="SMART" id="SM00245"/>
    </source>
</evidence>
<gene>
    <name evidence="2" type="ORF">LU635_04640</name>
</gene>
<dbReference type="RefSeq" id="WP_240096701.1">
    <property type="nucleotide sequence ID" value="NZ_JAJSON010000013.1"/>
</dbReference>
<evidence type="ECO:0000313" key="2">
    <source>
        <dbReference type="EMBL" id="MCG9970917.1"/>
    </source>
</evidence>
<dbReference type="InterPro" id="IPR005151">
    <property type="entry name" value="Tail-specific_protease"/>
</dbReference>
<organism evidence="2 3">
    <name type="scientific">Christiangramia crocea</name>
    <dbReference type="NCBI Taxonomy" id="2904124"/>
    <lineage>
        <taxon>Bacteria</taxon>
        <taxon>Pseudomonadati</taxon>
        <taxon>Bacteroidota</taxon>
        <taxon>Flavobacteriia</taxon>
        <taxon>Flavobacteriales</taxon>
        <taxon>Flavobacteriaceae</taxon>
        <taxon>Christiangramia</taxon>
    </lineage>
</organism>
<reference evidence="2" key="1">
    <citation type="submission" date="2021-12" db="EMBL/GenBank/DDBJ databases">
        <title>Description of Gramella crocea sp. nov., a new bacterium isolated from activated sludge.</title>
        <authorList>
            <person name="Zhang X."/>
        </authorList>
    </citation>
    <scope>NUCLEOTIDE SEQUENCE</scope>
    <source>
        <strain evidence="2">YB25</strain>
    </source>
</reference>
<dbReference type="Gene3D" id="3.30.750.44">
    <property type="match status" value="1"/>
</dbReference>
<dbReference type="AlphaFoldDB" id="A0A9X1UV30"/>
<dbReference type="Proteomes" id="UP001139344">
    <property type="component" value="Unassembled WGS sequence"/>
</dbReference>
<dbReference type="Gene3D" id="3.90.226.10">
    <property type="entry name" value="2-enoyl-CoA Hydratase, Chain A, domain 1"/>
    <property type="match status" value="1"/>
</dbReference>
<evidence type="ECO:0000313" key="3">
    <source>
        <dbReference type="Proteomes" id="UP001139344"/>
    </source>
</evidence>
<dbReference type="GO" id="GO:0030288">
    <property type="term" value="C:outer membrane-bounded periplasmic space"/>
    <property type="evidence" value="ECO:0007669"/>
    <property type="project" value="TreeGrafter"/>
</dbReference>
<comment type="caution">
    <text evidence="2">The sequence shown here is derived from an EMBL/GenBank/DDBJ whole genome shotgun (WGS) entry which is preliminary data.</text>
</comment>
<dbReference type="GO" id="GO:0006508">
    <property type="term" value="P:proteolysis"/>
    <property type="evidence" value="ECO:0007669"/>
    <property type="project" value="InterPro"/>
</dbReference>
<keyword evidence="3" id="KW-1185">Reference proteome</keyword>
<dbReference type="SMART" id="SM00245">
    <property type="entry name" value="TSPc"/>
    <property type="match status" value="1"/>
</dbReference>
<name>A0A9X1UV30_9FLAO</name>
<dbReference type="PANTHER" id="PTHR32060:SF30">
    <property type="entry name" value="CARBOXY-TERMINAL PROCESSING PROTEASE CTPA"/>
    <property type="match status" value="1"/>
</dbReference>
<dbReference type="PANTHER" id="PTHR32060">
    <property type="entry name" value="TAIL-SPECIFIC PROTEASE"/>
    <property type="match status" value="1"/>
</dbReference>
<dbReference type="InterPro" id="IPR029045">
    <property type="entry name" value="ClpP/crotonase-like_dom_sf"/>
</dbReference>
<proteinExistence type="predicted"/>
<dbReference type="SUPFAM" id="SSF52096">
    <property type="entry name" value="ClpP/crotonase"/>
    <property type="match status" value="1"/>
</dbReference>
<dbReference type="GO" id="GO:0007165">
    <property type="term" value="P:signal transduction"/>
    <property type="evidence" value="ECO:0007669"/>
    <property type="project" value="TreeGrafter"/>
</dbReference>
<dbReference type="EMBL" id="JAJSON010000013">
    <property type="protein sequence ID" value="MCG9970917.1"/>
    <property type="molecule type" value="Genomic_DNA"/>
</dbReference>
<dbReference type="GO" id="GO:0004175">
    <property type="term" value="F:endopeptidase activity"/>
    <property type="evidence" value="ECO:0007669"/>
    <property type="project" value="TreeGrafter"/>
</dbReference>